<feature type="chain" id="PRO_5031395334" description="Lipoprotein" evidence="2">
    <location>
        <begin position="18"/>
        <end position="322"/>
    </location>
</feature>
<evidence type="ECO:0000313" key="4">
    <source>
        <dbReference type="Proteomes" id="UP000541810"/>
    </source>
</evidence>
<reference evidence="3 4" key="1">
    <citation type="submission" date="2020-08" db="EMBL/GenBank/DDBJ databases">
        <title>Genomic Encyclopedia of Type Strains, Phase IV (KMG-IV): sequencing the most valuable type-strain genomes for metagenomic binning, comparative biology and taxonomic classification.</title>
        <authorList>
            <person name="Goeker M."/>
        </authorList>
    </citation>
    <scope>NUCLEOTIDE SEQUENCE [LARGE SCALE GENOMIC DNA]</scope>
    <source>
        <strain evidence="3 4">DSM 103725</strain>
    </source>
</reference>
<evidence type="ECO:0000256" key="1">
    <source>
        <dbReference type="SAM" id="MobiDB-lite"/>
    </source>
</evidence>
<name>A0A7X0HB87_9BACT</name>
<dbReference type="PROSITE" id="PS51257">
    <property type="entry name" value="PROKAR_LIPOPROTEIN"/>
    <property type="match status" value="1"/>
</dbReference>
<sequence length="322" mass="34561">MRTIAARLTLAALTVAAVGCDPSSQSPAESSQTDPATSAVQPAVAPPEVSPEQARHQEQQQRLSMRLTALDFFAERMWPGHDGEAGLNWLRTSAAGSGLELTRVMPEVVIERQGVAVRPAMMQAEGEWADVVGWLQAIEASPRRLILREVELHTLRNRVVAQLKVGILLDRPTGLTALAEMNVADLRNEELELAVSMIEAELRGKSQTLEQLGADASWSQPIAELTSLMPGSAKPVKLSIARTGNGERAQSFDGTFTLVVPDAGLVPDYIRTIQKHPGFADANLESLRNAGADWQRAAVTFTFTGQAEPTDTAALDVAAAAE</sequence>
<gene>
    <name evidence="3" type="ORF">HNQ40_003362</name>
</gene>
<feature type="region of interest" description="Disordered" evidence="1">
    <location>
        <begin position="20"/>
        <end position="61"/>
    </location>
</feature>
<evidence type="ECO:0000313" key="3">
    <source>
        <dbReference type="EMBL" id="MBB6431556.1"/>
    </source>
</evidence>
<comment type="caution">
    <text evidence="3">The sequence shown here is derived from an EMBL/GenBank/DDBJ whole genome shotgun (WGS) entry which is preliminary data.</text>
</comment>
<keyword evidence="2" id="KW-0732">Signal</keyword>
<organism evidence="3 4">
    <name type="scientific">Algisphaera agarilytica</name>
    <dbReference type="NCBI Taxonomy" id="1385975"/>
    <lineage>
        <taxon>Bacteria</taxon>
        <taxon>Pseudomonadati</taxon>
        <taxon>Planctomycetota</taxon>
        <taxon>Phycisphaerae</taxon>
        <taxon>Phycisphaerales</taxon>
        <taxon>Phycisphaeraceae</taxon>
        <taxon>Algisphaera</taxon>
    </lineage>
</organism>
<keyword evidence="4" id="KW-1185">Reference proteome</keyword>
<feature type="signal peptide" evidence="2">
    <location>
        <begin position="1"/>
        <end position="17"/>
    </location>
</feature>
<evidence type="ECO:0000256" key="2">
    <source>
        <dbReference type="SAM" id="SignalP"/>
    </source>
</evidence>
<protein>
    <recommendedName>
        <fullName evidence="5">Lipoprotein</fullName>
    </recommendedName>
</protein>
<feature type="compositionally biased region" description="Polar residues" evidence="1">
    <location>
        <begin position="22"/>
        <end position="40"/>
    </location>
</feature>
<dbReference type="AlphaFoldDB" id="A0A7X0HB87"/>
<evidence type="ECO:0008006" key="5">
    <source>
        <dbReference type="Google" id="ProtNLM"/>
    </source>
</evidence>
<dbReference type="Proteomes" id="UP000541810">
    <property type="component" value="Unassembled WGS sequence"/>
</dbReference>
<dbReference type="RefSeq" id="WP_184679013.1">
    <property type="nucleotide sequence ID" value="NZ_JACHGY010000001.1"/>
</dbReference>
<proteinExistence type="predicted"/>
<dbReference type="EMBL" id="JACHGY010000001">
    <property type="protein sequence ID" value="MBB6431556.1"/>
    <property type="molecule type" value="Genomic_DNA"/>
</dbReference>
<accession>A0A7X0HB87</accession>